<dbReference type="AlphaFoldDB" id="A0AAW2ZY57"/>
<dbReference type="EMBL" id="JBAMZL010000035">
    <property type="protein sequence ID" value="KAL0496098.1"/>
    <property type="molecule type" value="Genomic_DNA"/>
</dbReference>
<sequence length="78" mass="8234">MPALAARHNAFFPFTATTLTNDLPPTTDTEFTVVPALETPESAINLETQGQVRTVGAAVSNASPAKPYKSNDNNGDDD</sequence>
<organism evidence="2 3">
    <name type="scientific">Leishmania utingensis</name>
    <dbReference type="NCBI Taxonomy" id="653362"/>
    <lineage>
        <taxon>Eukaryota</taxon>
        <taxon>Discoba</taxon>
        <taxon>Euglenozoa</taxon>
        <taxon>Kinetoplastea</taxon>
        <taxon>Metakinetoplastina</taxon>
        <taxon>Trypanosomatida</taxon>
        <taxon>Trypanosomatidae</taxon>
        <taxon>Leishmaniinae</taxon>
        <taxon>Leishmania</taxon>
    </lineage>
</organism>
<name>A0AAW2ZY57_9TRYP</name>
<evidence type="ECO:0000313" key="2">
    <source>
        <dbReference type="EMBL" id="KAL0496098.1"/>
    </source>
</evidence>
<keyword evidence="3" id="KW-1185">Reference proteome</keyword>
<comment type="caution">
    <text evidence="2">The sequence shown here is derived from an EMBL/GenBank/DDBJ whole genome shotgun (WGS) entry which is preliminary data.</text>
</comment>
<gene>
    <name evidence="2" type="ORF">Q4I30_006999</name>
</gene>
<evidence type="ECO:0000256" key="1">
    <source>
        <dbReference type="SAM" id="MobiDB-lite"/>
    </source>
</evidence>
<protein>
    <submittedName>
        <fullName evidence="2">Uncharacterized protein</fullName>
    </submittedName>
</protein>
<proteinExistence type="predicted"/>
<dbReference type="Proteomes" id="UP001482455">
    <property type="component" value="Unassembled WGS sequence"/>
</dbReference>
<reference evidence="2 3" key="1">
    <citation type="submission" date="2024-02" db="EMBL/GenBank/DDBJ databases">
        <title>FIRST GENOME SEQUENCES OF Leishmania (Viannia) shawi, Leishmania (Viannia) lindenbergi AND Leishmania (Viannia) utingensis.</title>
        <authorList>
            <person name="Resadore F."/>
            <person name="Custodio M.G.F."/>
            <person name="Boite M.C."/>
            <person name="Cupolillo E."/>
            <person name="Ferreira G.E.M."/>
        </authorList>
    </citation>
    <scope>NUCLEOTIDE SEQUENCE [LARGE SCALE GENOMIC DNA]</scope>
    <source>
        <strain evidence="2 3">ITUB/BR/1977/M4964</strain>
    </source>
</reference>
<accession>A0AAW2ZY57</accession>
<evidence type="ECO:0000313" key="3">
    <source>
        <dbReference type="Proteomes" id="UP001482455"/>
    </source>
</evidence>
<feature type="region of interest" description="Disordered" evidence="1">
    <location>
        <begin position="57"/>
        <end position="78"/>
    </location>
</feature>